<feature type="region of interest" description="Disordered" evidence="1">
    <location>
        <begin position="1"/>
        <end position="22"/>
    </location>
</feature>
<dbReference type="Proteomes" id="UP000735302">
    <property type="component" value="Unassembled WGS sequence"/>
</dbReference>
<dbReference type="AlphaFoldDB" id="A0AAV4C411"/>
<proteinExistence type="predicted"/>
<sequence length="113" mass="12637">MRSAATHLSRVRDPPPKLWPDGWTDSPRPSCCGLAIYKKLNFSGTWGFFGDRLRVRVELMTLQIAGRVSLTLEPPELRVSKCWQGVLGPAEEVQSAWQDLGRNRIQSSPCITG</sequence>
<dbReference type="EMBL" id="BLXT01005746">
    <property type="protein sequence ID" value="GFO25424.1"/>
    <property type="molecule type" value="Genomic_DNA"/>
</dbReference>
<evidence type="ECO:0000313" key="2">
    <source>
        <dbReference type="EMBL" id="GFO25424.1"/>
    </source>
</evidence>
<reference evidence="2 3" key="1">
    <citation type="journal article" date="2021" name="Elife">
        <title>Chloroplast acquisition without the gene transfer in kleptoplastic sea slugs, Plakobranchus ocellatus.</title>
        <authorList>
            <person name="Maeda T."/>
            <person name="Takahashi S."/>
            <person name="Yoshida T."/>
            <person name="Shimamura S."/>
            <person name="Takaki Y."/>
            <person name="Nagai Y."/>
            <person name="Toyoda A."/>
            <person name="Suzuki Y."/>
            <person name="Arimoto A."/>
            <person name="Ishii H."/>
            <person name="Satoh N."/>
            <person name="Nishiyama T."/>
            <person name="Hasebe M."/>
            <person name="Maruyama T."/>
            <person name="Minagawa J."/>
            <person name="Obokata J."/>
            <person name="Shigenobu S."/>
        </authorList>
    </citation>
    <scope>NUCLEOTIDE SEQUENCE [LARGE SCALE GENOMIC DNA]</scope>
</reference>
<keyword evidence="3" id="KW-1185">Reference proteome</keyword>
<name>A0AAV4C411_9GAST</name>
<comment type="caution">
    <text evidence="2">The sequence shown here is derived from an EMBL/GenBank/DDBJ whole genome shotgun (WGS) entry which is preliminary data.</text>
</comment>
<accession>A0AAV4C411</accession>
<protein>
    <submittedName>
        <fullName evidence="2">Uncharacterized protein</fullName>
    </submittedName>
</protein>
<evidence type="ECO:0000313" key="3">
    <source>
        <dbReference type="Proteomes" id="UP000735302"/>
    </source>
</evidence>
<evidence type="ECO:0000256" key="1">
    <source>
        <dbReference type="SAM" id="MobiDB-lite"/>
    </source>
</evidence>
<gene>
    <name evidence="2" type="ORF">PoB_005192900</name>
</gene>
<organism evidence="2 3">
    <name type="scientific">Plakobranchus ocellatus</name>
    <dbReference type="NCBI Taxonomy" id="259542"/>
    <lineage>
        <taxon>Eukaryota</taxon>
        <taxon>Metazoa</taxon>
        <taxon>Spiralia</taxon>
        <taxon>Lophotrochozoa</taxon>
        <taxon>Mollusca</taxon>
        <taxon>Gastropoda</taxon>
        <taxon>Heterobranchia</taxon>
        <taxon>Euthyneura</taxon>
        <taxon>Panpulmonata</taxon>
        <taxon>Sacoglossa</taxon>
        <taxon>Placobranchoidea</taxon>
        <taxon>Plakobranchidae</taxon>
        <taxon>Plakobranchus</taxon>
    </lineage>
</organism>